<reference evidence="7 8" key="1">
    <citation type="submission" date="2016-08" db="EMBL/GenBank/DDBJ databases">
        <authorList>
            <consortium name="Lentinula edodes genome sequencing consortium"/>
            <person name="Sakamoto Y."/>
            <person name="Nakade K."/>
            <person name="Sato S."/>
            <person name="Yoshida Y."/>
            <person name="Miyazaki K."/>
            <person name="Natsume S."/>
            <person name="Konno N."/>
        </authorList>
    </citation>
    <scope>NUCLEOTIDE SEQUENCE [LARGE SCALE GENOMIC DNA]</scope>
    <source>
        <strain evidence="7 8">NBRC 111202</strain>
    </source>
</reference>
<sequence>MLCRQLCKRAWSRRGLATVANLSYDVCVIGGGHAGCEAAAAAARTGARTLLLTQRLDTIGELSCNPSIGGVGKGTLVREVDALDGLMGRVSDKAGVQFHILNRSKGAAVWGPRAQIDRDLYKKHMQSALIDYPQLDVRAGSVFDLVFNHEDVAKSRWGKISGVRLDNGSVIDCTQVVICTGTFLSGEIHIAISCWKLKKAQDIAPHSNPRFFGLVIANPIIFGLNQKEPMMRTIPGLENVRMVRPAYGVEYDHVDARELGPTLETKRIQGLFLAGQINGTTGYEEAAAQGIVAGINAGLLALQRPPFILTRADGYTGVMIDDLIIKGTEEPYRMFTSRSEYRMTLRSDNADIRLTEKGRLAGIVSDGRWETFQSTRSALYSATETLKSVVFSPQGWAERGYPVPLDGVRRSAFEMLRYRNISSIALSTLIPDLAKLDPRLLARIDIDGHYDAHLSRQEADLRHFQEDENLLLDPQMDYSAVDGLSSEVRERLLRVRPTTIGAAKRMEGMTPTSMVYLLRHAKRTFKKYEESLIVQPLV</sequence>
<dbReference type="InterPro" id="IPR020595">
    <property type="entry name" value="MnmG-rel_CS"/>
</dbReference>
<dbReference type="Gene3D" id="1.10.150.570">
    <property type="entry name" value="GidA associated domain, C-terminal subdomain"/>
    <property type="match status" value="1"/>
</dbReference>
<evidence type="ECO:0000256" key="1">
    <source>
        <dbReference type="ARBA" id="ARBA00001974"/>
    </source>
</evidence>
<comment type="caution">
    <text evidence="7">The sequence shown here is derived from an EMBL/GenBank/DDBJ whole genome shotgun (WGS) entry which is preliminary data.</text>
</comment>
<keyword evidence="5" id="KW-0274">FAD</keyword>
<evidence type="ECO:0000313" key="7">
    <source>
        <dbReference type="EMBL" id="GAW00642.1"/>
    </source>
</evidence>
<dbReference type="PRINTS" id="PR00411">
    <property type="entry name" value="PNDRDTASEI"/>
</dbReference>
<dbReference type="PROSITE" id="PS01281">
    <property type="entry name" value="GIDA_2"/>
    <property type="match status" value="1"/>
</dbReference>
<gene>
    <name evidence="7" type="ORF">LENED_002182</name>
</gene>
<dbReference type="Proteomes" id="UP000188533">
    <property type="component" value="Unassembled WGS sequence"/>
</dbReference>
<dbReference type="Gene3D" id="3.50.50.60">
    <property type="entry name" value="FAD/NAD(P)-binding domain"/>
    <property type="match status" value="1"/>
</dbReference>
<accession>A0A1Q3E074</accession>
<comment type="similarity">
    <text evidence="2">Belongs to the MnmG family.</text>
</comment>
<dbReference type="PANTHER" id="PTHR11806:SF0">
    <property type="entry name" value="PROTEIN MTO1 HOMOLOG, MITOCHONDRIAL"/>
    <property type="match status" value="1"/>
</dbReference>
<dbReference type="InterPro" id="IPR040131">
    <property type="entry name" value="MnmG_N"/>
</dbReference>
<dbReference type="FunFam" id="1.10.150.570:FF:000001">
    <property type="entry name" value="tRNA uridine 5-carboxymethylaminomethyl modification enzyme MnmG"/>
    <property type="match status" value="1"/>
</dbReference>
<dbReference type="Pfam" id="PF21680">
    <property type="entry name" value="GIDA_C_1st"/>
    <property type="match status" value="1"/>
</dbReference>
<dbReference type="GO" id="GO:0050660">
    <property type="term" value="F:flavin adenine dinucleotide binding"/>
    <property type="evidence" value="ECO:0007669"/>
    <property type="project" value="InterPro"/>
</dbReference>
<dbReference type="STRING" id="5353.A0A1Q3E074"/>
<dbReference type="GO" id="GO:0005739">
    <property type="term" value="C:mitochondrion"/>
    <property type="evidence" value="ECO:0007669"/>
    <property type="project" value="GOC"/>
</dbReference>
<dbReference type="Pfam" id="PF01134">
    <property type="entry name" value="GIDA"/>
    <property type="match status" value="2"/>
</dbReference>
<dbReference type="SMART" id="SM01228">
    <property type="entry name" value="GIDA_assoc_3"/>
    <property type="match status" value="1"/>
</dbReference>
<organism evidence="7 8">
    <name type="scientific">Lentinula edodes</name>
    <name type="common">Shiitake mushroom</name>
    <name type="synonym">Lentinus edodes</name>
    <dbReference type="NCBI Taxonomy" id="5353"/>
    <lineage>
        <taxon>Eukaryota</taxon>
        <taxon>Fungi</taxon>
        <taxon>Dikarya</taxon>
        <taxon>Basidiomycota</taxon>
        <taxon>Agaricomycotina</taxon>
        <taxon>Agaricomycetes</taxon>
        <taxon>Agaricomycetidae</taxon>
        <taxon>Agaricales</taxon>
        <taxon>Marasmiineae</taxon>
        <taxon>Omphalotaceae</taxon>
        <taxon>Lentinula</taxon>
    </lineage>
</organism>
<keyword evidence="4" id="KW-0819">tRNA processing</keyword>
<evidence type="ECO:0000256" key="5">
    <source>
        <dbReference type="ARBA" id="ARBA00022827"/>
    </source>
</evidence>
<proteinExistence type="inferred from homology"/>
<dbReference type="Pfam" id="PF13932">
    <property type="entry name" value="SAM_GIDA_C"/>
    <property type="match status" value="1"/>
</dbReference>
<dbReference type="InterPro" id="IPR044920">
    <property type="entry name" value="MnmG_C_subdom_sf"/>
</dbReference>
<dbReference type="GO" id="GO:0070899">
    <property type="term" value="P:mitochondrial tRNA wobble uridine modification"/>
    <property type="evidence" value="ECO:0007669"/>
    <property type="project" value="UniProtKB-ARBA"/>
</dbReference>
<dbReference type="PANTHER" id="PTHR11806">
    <property type="entry name" value="GLUCOSE INHIBITED DIVISION PROTEIN A"/>
    <property type="match status" value="1"/>
</dbReference>
<comment type="cofactor">
    <cofactor evidence="1">
        <name>FAD</name>
        <dbReference type="ChEBI" id="CHEBI:57692"/>
    </cofactor>
</comment>
<dbReference type="GO" id="GO:0030488">
    <property type="term" value="P:tRNA methylation"/>
    <property type="evidence" value="ECO:0007669"/>
    <property type="project" value="TreeGrafter"/>
</dbReference>
<keyword evidence="8" id="KW-1185">Reference proteome</keyword>
<dbReference type="EMBL" id="BDGU01000035">
    <property type="protein sequence ID" value="GAW00642.1"/>
    <property type="molecule type" value="Genomic_DNA"/>
</dbReference>
<protein>
    <submittedName>
        <fullName evidence="7">Mitochondrial translation optimization protein</fullName>
    </submittedName>
</protein>
<feature type="domain" description="tRNA uridine 5-carboxymethylaminomethyl modification enzyme C-terminal subdomain" evidence="6">
    <location>
        <begin position="448"/>
        <end position="519"/>
    </location>
</feature>
<evidence type="ECO:0000256" key="3">
    <source>
        <dbReference type="ARBA" id="ARBA00022630"/>
    </source>
</evidence>
<reference evidence="7 8" key="2">
    <citation type="submission" date="2017-02" db="EMBL/GenBank/DDBJ databases">
        <title>A genome survey and senescence transcriptome analysis in Lentinula edodes.</title>
        <authorList>
            <person name="Sakamoto Y."/>
            <person name="Nakade K."/>
            <person name="Sato S."/>
            <person name="Yoshida Y."/>
            <person name="Miyazaki K."/>
            <person name="Natsume S."/>
            <person name="Konno N."/>
        </authorList>
    </citation>
    <scope>NUCLEOTIDE SEQUENCE [LARGE SCALE GENOMIC DNA]</scope>
    <source>
        <strain evidence="7 8">NBRC 111202</strain>
    </source>
</reference>
<dbReference type="InterPro" id="IPR036188">
    <property type="entry name" value="FAD/NAD-bd_sf"/>
</dbReference>
<dbReference type="InterPro" id="IPR049312">
    <property type="entry name" value="GIDA_C_N"/>
</dbReference>
<dbReference type="InterPro" id="IPR002218">
    <property type="entry name" value="MnmG-rel"/>
</dbReference>
<evidence type="ECO:0000259" key="6">
    <source>
        <dbReference type="SMART" id="SM01228"/>
    </source>
</evidence>
<evidence type="ECO:0000256" key="4">
    <source>
        <dbReference type="ARBA" id="ARBA00022694"/>
    </source>
</evidence>
<dbReference type="InterPro" id="IPR026904">
    <property type="entry name" value="MnmG_C"/>
</dbReference>
<evidence type="ECO:0000256" key="2">
    <source>
        <dbReference type="ARBA" id="ARBA00007653"/>
    </source>
</evidence>
<dbReference type="AlphaFoldDB" id="A0A1Q3E074"/>
<dbReference type="FunFam" id="3.50.50.60:FF:000094">
    <property type="entry name" value="tRNA uridine 5-carboxymethylaminomethyl modification enzyme MnmG"/>
    <property type="match status" value="1"/>
</dbReference>
<name>A0A1Q3E074_LENED</name>
<keyword evidence="3" id="KW-0285">Flavoprotein</keyword>
<dbReference type="SUPFAM" id="SSF51905">
    <property type="entry name" value="FAD/NAD(P)-binding domain"/>
    <property type="match status" value="1"/>
</dbReference>
<dbReference type="InterPro" id="IPR047001">
    <property type="entry name" value="MnmG_C_subdom"/>
</dbReference>
<evidence type="ECO:0000313" key="8">
    <source>
        <dbReference type="Proteomes" id="UP000188533"/>
    </source>
</evidence>